<evidence type="ECO:0000313" key="1">
    <source>
        <dbReference type="EMBL" id="GMI23979.1"/>
    </source>
</evidence>
<proteinExistence type="predicted"/>
<evidence type="ECO:0000313" key="2">
    <source>
        <dbReference type="Proteomes" id="UP001165082"/>
    </source>
</evidence>
<protein>
    <submittedName>
        <fullName evidence="1">Uncharacterized protein</fullName>
    </submittedName>
</protein>
<accession>A0A9W7L3C2</accession>
<gene>
    <name evidence="1" type="ORF">TrRE_jg11809</name>
</gene>
<dbReference type="OrthoDB" id="196066at2759"/>
<feature type="non-terminal residue" evidence="1">
    <location>
        <position position="312"/>
    </location>
</feature>
<name>A0A9W7L3C2_9STRA</name>
<dbReference type="AlphaFoldDB" id="A0A9W7L3C2"/>
<comment type="caution">
    <text evidence="1">The sequence shown here is derived from an EMBL/GenBank/DDBJ whole genome shotgun (WGS) entry which is preliminary data.</text>
</comment>
<keyword evidence="2" id="KW-1185">Reference proteome</keyword>
<dbReference type="EMBL" id="BRXZ01008280">
    <property type="protein sequence ID" value="GMI23979.1"/>
    <property type="molecule type" value="Genomic_DNA"/>
</dbReference>
<dbReference type="Proteomes" id="UP001165082">
    <property type="component" value="Unassembled WGS sequence"/>
</dbReference>
<sequence length="312" mass="34247">MPPPPPEPSHPLYTGLYSNPTQKDHTHLTVCISPPFTPPSSSSVCCLAVYSFGGPKSYEKPIIFRARAYEFSSSTSNLMNILNLPKSLEDSIRANYKYDLANFTAEASNIPLPEFQLIPNCTVTFNTSPVPKARFSFLPPSMLHPGASRDPSIRSGNATYHGTLPESGVLVTSQFSSLNSTIRVFDEISITGDKVYINDRGENEDGTEVVYGKEVWSGCGPYICERTDIEGATVKEGEIITEDEDTKDATQPGRGLEARNVRGEKVRVKGALDSAAFARLSDYVVECGGTKELVDGWTAGRYKSQTRYYTEE</sequence>
<organism evidence="1 2">
    <name type="scientific">Triparma retinervis</name>
    <dbReference type="NCBI Taxonomy" id="2557542"/>
    <lineage>
        <taxon>Eukaryota</taxon>
        <taxon>Sar</taxon>
        <taxon>Stramenopiles</taxon>
        <taxon>Ochrophyta</taxon>
        <taxon>Bolidophyceae</taxon>
        <taxon>Parmales</taxon>
        <taxon>Triparmaceae</taxon>
        <taxon>Triparma</taxon>
    </lineage>
</organism>
<reference evidence="1" key="1">
    <citation type="submission" date="2022-07" db="EMBL/GenBank/DDBJ databases">
        <title>Genome analysis of Parmales, a sister group of diatoms, reveals the evolutionary specialization of diatoms from phago-mixotrophs to photoautotrophs.</title>
        <authorList>
            <person name="Ban H."/>
            <person name="Sato S."/>
            <person name="Yoshikawa S."/>
            <person name="Kazumasa Y."/>
            <person name="Nakamura Y."/>
            <person name="Ichinomiya M."/>
            <person name="Saitoh K."/>
            <person name="Sato N."/>
            <person name="Blanc-Mathieu R."/>
            <person name="Endo H."/>
            <person name="Kuwata A."/>
            <person name="Ogata H."/>
        </authorList>
    </citation>
    <scope>NUCLEOTIDE SEQUENCE</scope>
</reference>